<feature type="coiled-coil region" evidence="2">
    <location>
        <begin position="173"/>
        <end position="200"/>
    </location>
</feature>
<dbReference type="GO" id="GO:0030515">
    <property type="term" value="F:snoRNA binding"/>
    <property type="evidence" value="ECO:0007669"/>
    <property type="project" value="TreeGrafter"/>
</dbReference>
<dbReference type="PANTHER" id="PTHR12821">
    <property type="entry name" value="BYSTIN"/>
    <property type="match status" value="1"/>
</dbReference>
<comment type="caution">
    <text evidence="3">The sequence shown here is derived from an EMBL/GenBank/DDBJ whole genome shotgun (WGS) entry which is preliminary data.</text>
</comment>
<protein>
    <submittedName>
        <fullName evidence="3">Bystin</fullName>
    </submittedName>
</protein>
<dbReference type="GO" id="GO:0030688">
    <property type="term" value="C:preribosome, small subunit precursor"/>
    <property type="evidence" value="ECO:0007669"/>
    <property type="project" value="TreeGrafter"/>
</dbReference>
<dbReference type="GO" id="GO:0005737">
    <property type="term" value="C:cytoplasm"/>
    <property type="evidence" value="ECO:0007669"/>
    <property type="project" value="TreeGrafter"/>
</dbReference>
<gene>
    <name evidence="3" type="primary">bysl</name>
    <name evidence="3" type="ORF">AWC38_SpisGene20692</name>
</gene>
<dbReference type="AlphaFoldDB" id="A0A2B4RFI3"/>
<evidence type="ECO:0000313" key="3">
    <source>
        <dbReference type="EMBL" id="PFX15107.1"/>
    </source>
</evidence>
<sequence>MSNALKADCVIHRVTFNPNSASPGKVLRVPVPKLDNGVVLVPGSLALVFNLEVAGHANNFLVNNVARALVDRLTLKFAGEIVQDTDGYDLFKLWEDLFLTENERANMFREVYMYFVLSAARFFNLVLLPRVRDDITEYKRLNYHLYMALKKALFKPAAFFKGILLPLCEYVAEKLSRKILEQARKQQDELEAEFGMASASKKTLKTAQTCLGPPELQNLDAEELESDEDNVASVASEQFYENIEVDEEDEQAFEAFMSEDTPARRTLADVIMEKIRDKKTEIESQMSERSTSPQMDERLVEVFKGYVTVSVNDKGPIATTSFLVATCN</sequence>
<proteinExistence type="inferred from homology"/>
<dbReference type="OrthoDB" id="2192561at2759"/>
<accession>A0A2B4RFI3</accession>
<dbReference type="PANTHER" id="PTHR12821:SF0">
    <property type="entry name" value="BYSTIN"/>
    <property type="match status" value="1"/>
</dbReference>
<dbReference type="STRING" id="50429.A0A2B4RFI3"/>
<evidence type="ECO:0000256" key="2">
    <source>
        <dbReference type="SAM" id="Coils"/>
    </source>
</evidence>
<dbReference type="Proteomes" id="UP000225706">
    <property type="component" value="Unassembled WGS sequence"/>
</dbReference>
<dbReference type="EMBL" id="LSMT01000685">
    <property type="protein sequence ID" value="PFX15107.1"/>
    <property type="molecule type" value="Genomic_DNA"/>
</dbReference>
<dbReference type="GO" id="GO:0005730">
    <property type="term" value="C:nucleolus"/>
    <property type="evidence" value="ECO:0007669"/>
    <property type="project" value="TreeGrafter"/>
</dbReference>
<evidence type="ECO:0000256" key="1">
    <source>
        <dbReference type="ARBA" id="ARBA00007114"/>
    </source>
</evidence>
<dbReference type="Pfam" id="PF05291">
    <property type="entry name" value="Bystin"/>
    <property type="match status" value="1"/>
</dbReference>
<keyword evidence="2" id="KW-0175">Coiled coil</keyword>
<evidence type="ECO:0000313" key="4">
    <source>
        <dbReference type="Proteomes" id="UP000225706"/>
    </source>
</evidence>
<reference evidence="4" key="1">
    <citation type="journal article" date="2017" name="bioRxiv">
        <title>Comparative analysis of the genomes of Stylophora pistillata and Acropora digitifera provides evidence for extensive differences between species of corals.</title>
        <authorList>
            <person name="Voolstra C.R."/>
            <person name="Li Y."/>
            <person name="Liew Y.J."/>
            <person name="Baumgarten S."/>
            <person name="Zoccola D."/>
            <person name="Flot J.-F."/>
            <person name="Tambutte S."/>
            <person name="Allemand D."/>
            <person name="Aranda M."/>
        </authorList>
    </citation>
    <scope>NUCLEOTIDE SEQUENCE [LARGE SCALE GENOMIC DNA]</scope>
</reference>
<organism evidence="3 4">
    <name type="scientific">Stylophora pistillata</name>
    <name type="common">Smooth cauliflower coral</name>
    <dbReference type="NCBI Taxonomy" id="50429"/>
    <lineage>
        <taxon>Eukaryota</taxon>
        <taxon>Metazoa</taxon>
        <taxon>Cnidaria</taxon>
        <taxon>Anthozoa</taxon>
        <taxon>Hexacorallia</taxon>
        <taxon>Scleractinia</taxon>
        <taxon>Astrocoeniina</taxon>
        <taxon>Pocilloporidae</taxon>
        <taxon>Stylophora</taxon>
    </lineage>
</organism>
<dbReference type="InterPro" id="IPR007955">
    <property type="entry name" value="Bystin"/>
</dbReference>
<name>A0A2B4RFI3_STYPI</name>
<comment type="similarity">
    <text evidence="1">Belongs to the bystin family.</text>
</comment>
<dbReference type="GO" id="GO:0006364">
    <property type="term" value="P:rRNA processing"/>
    <property type="evidence" value="ECO:0007669"/>
    <property type="project" value="TreeGrafter"/>
</dbReference>
<keyword evidence="4" id="KW-1185">Reference proteome</keyword>